<dbReference type="GeneTree" id="ENSGT00950000182881"/>
<feature type="coiled-coil region" evidence="10">
    <location>
        <begin position="86"/>
        <end position="113"/>
    </location>
</feature>
<evidence type="ECO:0000256" key="6">
    <source>
        <dbReference type="ARBA" id="ARBA00022989"/>
    </source>
</evidence>
<keyword evidence="10" id="KW-0175">Coiled coil</keyword>
<dbReference type="PANTHER" id="PTHR11629:SF91">
    <property type="entry name" value="V-TYPE PROTON ATPASE SUBUNIT A"/>
    <property type="match status" value="1"/>
</dbReference>
<comment type="similarity">
    <text evidence="2 9">Belongs to the V-ATPase 116 kDa subunit family.</text>
</comment>
<dbReference type="Proteomes" id="UP000694558">
    <property type="component" value="Chromosome 19"/>
</dbReference>
<evidence type="ECO:0000256" key="4">
    <source>
        <dbReference type="ARBA" id="ARBA00022692"/>
    </source>
</evidence>
<dbReference type="InterPro" id="IPR026028">
    <property type="entry name" value="V-type_ATPase_116kDa_su_euka"/>
</dbReference>
<proteinExistence type="inferred from homology"/>
<gene>
    <name evidence="11" type="primary">ATP6V0A1</name>
</gene>
<feature type="transmembrane region" description="Helical" evidence="9">
    <location>
        <begin position="723"/>
        <end position="747"/>
    </location>
</feature>
<reference evidence="11" key="1">
    <citation type="submission" date="2023-05" db="EMBL/GenBank/DDBJ databases">
        <title>High-quality long-read genome of Scophthalmus maximus.</title>
        <authorList>
            <person name="Lien S."/>
            <person name="Martinez P."/>
        </authorList>
    </citation>
    <scope>NUCLEOTIDE SEQUENCE [LARGE SCALE GENOMIC DNA]</scope>
</reference>
<protein>
    <recommendedName>
        <fullName evidence="9">V-type proton ATPase subunit a</fullName>
    </recommendedName>
</protein>
<dbReference type="Pfam" id="PF01496">
    <property type="entry name" value="V_ATPase_I"/>
    <property type="match status" value="2"/>
</dbReference>
<dbReference type="GO" id="GO:0046961">
    <property type="term" value="F:proton-transporting ATPase activity, rotational mechanism"/>
    <property type="evidence" value="ECO:0007669"/>
    <property type="project" value="InterPro"/>
</dbReference>
<feature type="transmembrane region" description="Helical" evidence="9">
    <location>
        <begin position="564"/>
        <end position="588"/>
    </location>
</feature>
<dbReference type="Ensembl" id="ENSSMAT00000011376.2">
    <property type="protein sequence ID" value="ENSSMAP00000011228.2"/>
    <property type="gene ID" value="ENSSMAG00000006849.2"/>
</dbReference>
<feature type="transmembrane region" description="Helical" evidence="9">
    <location>
        <begin position="629"/>
        <end position="653"/>
    </location>
</feature>
<keyword evidence="8 9" id="KW-0472">Membrane</keyword>
<keyword evidence="4 9" id="KW-0812">Transmembrane</keyword>
<evidence type="ECO:0000256" key="1">
    <source>
        <dbReference type="ARBA" id="ARBA00004141"/>
    </source>
</evidence>
<evidence type="ECO:0000256" key="3">
    <source>
        <dbReference type="ARBA" id="ARBA00022448"/>
    </source>
</evidence>
<evidence type="ECO:0000256" key="10">
    <source>
        <dbReference type="SAM" id="Coils"/>
    </source>
</evidence>
<evidence type="ECO:0000256" key="5">
    <source>
        <dbReference type="ARBA" id="ARBA00022781"/>
    </source>
</evidence>
<name>A0A8D3A1Z6_SCOMX</name>
<evidence type="ECO:0000256" key="8">
    <source>
        <dbReference type="ARBA" id="ARBA00023136"/>
    </source>
</evidence>
<dbReference type="GO" id="GO:0007035">
    <property type="term" value="P:vacuolar acidification"/>
    <property type="evidence" value="ECO:0007669"/>
    <property type="project" value="TreeGrafter"/>
</dbReference>
<accession>A0A8D3A1Z6</accession>
<keyword evidence="6 9" id="KW-1133">Transmembrane helix</keyword>
<keyword evidence="5 9" id="KW-0375">Hydrogen ion transport</keyword>
<sequence length="791" mass="90135">MGELFRSEEMTLAQLFLQSEAAYCCVSELGEIGMVQFRDVSPPPVPFPRCSSESRRLRFVEKEIRKANIEVVDTGENPEVPFPRDMIDLEATFEKLENELKEINTNQEALKKNFLELTELKHILRRTQQFFDEMEDPSLLEESAAPLDHSDVNRVTPLRLGFVAGVIGRERIPTFERMLWRVCRGNVFLKQADIEDTLEDPTTGDQVHKSVFIIFFQGDQLKNRVKKICEGFRATLYPCPETPQERKEMLAGVNARIEDLQMVLNQTEDHRQRVLQAAAKTVRVWFIKVRKMKAIYHTLNLCNIDVTQKCLIAEVWCPVSDLDSIQFALRRGTEKSGSTVSSILNRMQSKQTPPTYNKTNKFTSGFQNIVDAYGIGSYREINPAPYTIITFPFLFAVMFGDMGHGVLMTCAALYLVLRESRLTAQKNDNEMFNMVFAGRYIILLMGIFSVYTGIIYNDCFSKSLNAFGSGWSVRPMFDARVGGNWTFDTLEGNKVLQLDPTIDGVFGGPYPIGIDPIWNIASNKLTFLNSFKMKMSVILGVTHMLFGVSLSLFNHLYFKKPLNIYLGFIPEIVFMASLFGYLAILIFYKWVAYDALTSRDAPSLLIAFINMFLFNYNDPSNKPLYRGQAAVQSLLVVIALACVPCMLIVKTLILRRQHLWRKNLFNFTDVAVHQAIHTIEYCLGCISNTASYLRLWALSLAHAQLSEVLWSMVMHIGLSSSSIAGFLLLAIVFYFFAVLTVAILLIMEGLSAFLHALRLHWVEFQNKFYSGQGFMFLPFTFESILDGRFED</sequence>
<evidence type="ECO:0000256" key="7">
    <source>
        <dbReference type="ARBA" id="ARBA00023065"/>
    </source>
</evidence>
<comment type="subcellular location">
    <subcellularLocation>
        <location evidence="1">Membrane</location>
        <topology evidence="1">Multi-pass membrane protein</topology>
    </subcellularLocation>
</comment>
<keyword evidence="3 9" id="KW-0813">Transport</keyword>
<reference evidence="11" key="2">
    <citation type="submission" date="2025-08" db="UniProtKB">
        <authorList>
            <consortium name="Ensembl"/>
        </authorList>
    </citation>
    <scope>IDENTIFICATION</scope>
</reference>
<dbReference type="GO" id="GO:0051117">
    <property type="term" value="F:ATPase binding"/>
    <property type="evidence" value="ECO:0007669"/>
    <property type="project" value="TreeGrafter"/>
</dbReference>
<comment type="function">
    <text evidence="9">Essential component of the vacuolar proton pump (V-ATPase), a multimeric enzyme that catalyzes the translocation of protons across the membranes. Required for assembly and activity of the V-ATPase.</text>
</comment>
<dbReference type="AlphaFoldDB" id="A0A8D3A1Z6"/>
<dbReference type="InterPro" id="IPR002490">
    <property type="entry name" value="V-ATPase_116kDa_su"/>
</dbReference>
<dbReference type="GO" id="GO:0000220">
    <property type="term" value="C:vacuolar proton-transporting V-type ATPase, V0 domain"/>
    <property type="evidence" value="ECO:0007669"/>
    <property type="project" value="InterPro"/>
</dbReference>
<dbReference type="PANTHER" id="PTHR11629">
    <property type="entry name" value="VACUOLAR PROTON ATPASES"/>
    <property type="match status" value="1"/>
</dbReference>
<keyword evidence="7 9" id="KW-0406">Ion transport</keyword>
<evidence type="ECO:0000313" key="12">
    <source>
        <dbReference type="Proteomes" id="UP000694558"/>
    </source>
</evidence>
<feature type="transmembrane region" description="Helical" evidence="9">
    <location>
        <begin position="537"/>
        <end position="558"/>
    </location>
</feature>
<evidence type="ECO:0000313" key="11">
    <source>
        <dbReference type="Ensembl" id="ENSSMAP00000011228.2"/>
    </source>
</evidence>
<dbReference type="PIRSF" id="PIRSF001293">
    <property type="entry name" value="ATP6V0A1"/>
    <property type="match status" value="1"/>
</dbReference>
<dbReference type="GO" id="GO:0005886">
    <property type="term" value="C:plasma membrane"/>
    <property type="evidence" value="ECO:0007669"/>
    <property type="project" value="TreeGrafter"/>
</dbReference>
<feature type="transmembrane region" description="Helical" evidence="9">
    <location>
        <begin position="393"/>
        <end position="417"/>
    </location>
</feature>
<organism evidence="11 12">
    <name type="scientific">Scophthalmus maximus</name>
    <name type="common">Turbot</name>
    <name type="synonym">Psetta maxima</name>
    <dbReference type="NCBI Taxonomy" id="52904"/>
    <lineage>
        <taxon>Eukaryota</taxon>
        <taxon>Metazoa</taxon>
        <taxon>Chordata</taxon>
        <taxon>Craniata</taxon>
        <taxon>Vertebrata</taxon>
        <taxon>Euteleostomi</taxon>
        <taxon>Actinopterygii</taxon>
        <taxon>Neopterygii</taxon>
        <taxon>Teleostei</taxon>
        <taxon>Neoteleostei</taxon>
        <taxon>Acanthomorphata</taxon>
        <taxon>Carangaria</taxon>
        <taxon>Pleuronectiformes</taxon>
        <taxon>Pleuronectoidei</taxon>
        <taxon>Scophthalmidae</taxon>
        <taxon>Scophthalmus</taxon>
    </lineage>
</organism>
<evidence type="ECO:0000256" key="2">
    <source>
        <dbReference type="ARBA" id="ARBA00009904"/>
    </source>
</evidence>
<evidence type="ECO:0000256" key="9">
    <source>
        <dbReference type="RuleBase" id="RU361189"/>
    </source>
</evidence>
<feature type="transmembrane region" description="Helical" evidence="9">
    <location>
        <begin position="437"/>
        <end position="456"/>
    </location>
</feature>